<dbReference type="InterPro" id="IPR050902">
    <property type="entry name" value="ABC_Transporter_SBP"/>
</dbReference>
<dbReference type="Pfam" id="PF01497">
    <property type="entry name" value="Peripla_BP_2"/>
    <property type="match status" value="1"/>
</dbReference>
<keyword evidence="5" id="KW-1185">Reference proteome</keyword>
<evidence type="ECO:0000313" key="4">
    <source>
        <dbReference type="EMBL" id="GAC84511.1"/>
    </source>
</evidence>
<dbReference type="PROSITE" id="PS50983">
    <property type="entry name" value="FE_B12_PBP"/>
    <property type="match status" value="1"/>
</dbReference>
<evidence type="ECO:0000256" key="1">
    <source>
        <dbReference type="ARBA" id="ARBA00008814"/>
    </source>
</evidence>
<dbReference type="CDD" id="cd01143">
    <property type="entry name" value="YvrC"/>
    <property type="match status" value="1"/>
</dbReference>
<gene>
    <name evidence="4" type="ORF">GP2_023_00350</name>
</gene>
<proteinExistence type="inferred from homology"/>
<dbReference type="InterPro" id="IPR054828">
    <property type="entry name" value="Vit_B12_bind_prot"/>
</dbReference>
<dbReference type="PANTHER" id="PTHR30535:SF34">
    <property type="entry name" value="MOLYBDATE-BINDING PROTEIN MOLA"/>
    <property type="match status" value="1"/>
</dbReference>
<evidence type="ECO:0000259" key="3">
    <source>
        <dbReference type="PROSITE" id="PS50983"/>
    </source>
</evidence>
<comment type="caution">
    <text evidence="4">The sequence shown here is derived from an EMBL/GenBank/DDBJ whole genome shotgun (WGS) entry which is preliminary data.</text>
</comment>
<protein>
    <submittedName>
        <fullName evidence="4">ABC transporter substrate-binding protein</fullName>
    </submittedName>
</protein>
<dbReference type="Proteomes" id="UP000035021">
    <property type="component" value="Unassembled WGS sequence"/>
</dbReference>
<dbReference type="Gene3D" id="3.40.50.1980">
    <property type="entry name" value="Nitrogenase molybdenum iron protein domain"/>
    <property type="match status" value="2"/>
</dbReference>
<name>A0ABQ0ILS1_9ACTN</name>
<sequence length="308" mass="32794">MQMSSRSSGHGAGHRSGSGWWRFAIVAVVVSVVAALAACADSSDSGSADNAGEVSKIVSLSPTGTEMLFAVGAGDQVVAVDDQSDHPADAPRTSLSGYTPNLEAILGYDPDLVVLTDDNNDIIANLQRVGVEVLELPAAKNLDETYSQIEMVGEATGHTREASELVSSMRAQIDEIVATVPAREVPLTYYHELDDAYYTVTDDTYIGQIYRLLGLRSIASGQDGYPQLSAEFIIESDPEVIFLADSQCCGVTPQKVAARAGWGDLRAVTDKQIHVLDEDIASRWGPRVVDLVRDVARIVSGIGVQATP</sequence>
<dbReference type="NCBIfam" id="NF038402">
    <property type="entry name" value="TroA_like"/>
    <property type="match status" value="1"/>
</dbReference>
<reference evidence="4 5" key="1">
    <citation type="submission" date="2013-02" db="EMBL/GenBank/DDBJ databases">
        <title>Whole genome shotgun sequence of Gordonia paraffinivorans NBRC 108238.</title>
        <authorList>
            <person name="Isaki-Nakamura S."/>
            <person name="Hosoyama A."/>
            <person name="Tsuchikane K."/>
            <person name="Ando Y."/>
            <person name="Baba S."/>
            <person name="Ohji S."/>
            <person name="Hamada M."/>
            <person name="Tamura T."/>
            <person name="Yamazoe A."/>
            <person name="Yamazaki S."/>
            <person name="Fujita N."/>
        </authorList>
    </citation>
    <scope>NUCLEOTIDE SEQUENCE [LARGE SCALE GENOMIC DNA]</scope>
    <source>
        <strain evidence="4 5">NBRC 108238</strain>
    </source>
</reference>
<dbReference type="PANTHER" id="PTHR30535">
    <property type="entry name" value="VITAMIN B12-BINDING PROTEIN"/>
    <property type="match status" value="1"/>
</dbReference>
<dbReference type="SUPFAM" id="SSF53807">
    <property type="entry name" value="Helical backbone' metal receptor"/>
    <property type="match status" value="1"/>
</dbReference>
<accession>A0ABQ0ILS1</accession>
<evidence type="ECO:0000256" key="2">
    <source>
        <dbReference type="ARBA" id="ARBA00022729"/>
    </source>
</evidence>
<feature type="domain" description="Fe/B12 periplasmic-binding" evidence="3">
    <location>
        <begin position="56"/>
        <end position="303"/>
    </location>
</feature>
<comment type="similarity">
    <text evidence="1">Belongs to the bacterial solute-binding protein 8 family.</text>
</comment>
<organism evidence="4 5">
    <name type="scientific">Gordonia paraffinivorans NBRC 108238</name>
    <dbReference type="NCBI Taxonomy" id="1223543"/>
    <lineage>
        <taxon>Bacteria</taxon>
        <taxon>Bacillati</taxon>
        <taxon>Actinomycetota</taxon>
        <taxon>Actinomycetes</taxon>
        <taxon>Mycobacteriales</taxon>
        <taxon>Gordoniaceae</taxon>
        <taxon>Gordonia</taxon>
    </lineage>
</organism>
<evidence type="ECO:0000313" key="5">
    <source>
        <dbReference type="Proteomes" id="UP000035021"/>
    </source>
</evidence>
<dbReference type="EMBL" id="BAOQ01000023">
    <property type="protein sequence ID" value="GAC84511.1"/>
    <property type="molecule type" value="Genomic_DNA"/>
</dbReference>
<dbReference type="InterPro" id="IPR002491">
    <property type="entry name" value="ABC_transptr_periplasmic_BD"/>
</dbReference>
<keyword evidence="2" id="KW-0732">Signal</keyword>